<reference evidence="3 4" key="1">
    <citation type="submission" date="2024-08" db="EMBL/GenBank/DDBJ databases">
        <authorList>
            <person name="Lu H."/>
        </authorList>
    </citation>
    <scope>NUCLEOTIDE SEQUENCE [LARGE SCALE GENOMIC DNA]</scope>
    <source>
        <strain evidence="3 4">BYS87W</strain>
    </source>
</reference>
<dbReference type="InterPro" id="IPR037919">
    <property type="entry name" value="OGT"/>
</dbReference>
<feature type="repeat" description="TPR" evidence="1">
    <location>
        <begin position="54"/>
        <end position="87"/>
    </location>
</feature>
<name>A0ABW7GVZ0_9BURK</name>
<evidence type="ECO:0000313" key="3">
    <source>
        <dbReference type="EMBL" id="MFG6466128.1"/>
    </source>
</evidence>
<keyword evidence="1" id="KW-0802">TPR repeat</keyword>
<comment type="caution">
    <text evidence="3">The sequence shown here is derived from an EMBL/GenBank/DDBJ whole genome shotgun (WGS) entry which is preliminary data.</text>
</comment>
<dbReference type="Pfam" id="PF14559">
    <property type="entry name" value="TPR_19"/>
    <property type="match status" value="1"/>
</dbReference>
<dbReference type="Gene3D" id="1.25.40.10">
    <property type="entry name" value="Tetratricopeptide repeat domain"/>
    <property type="match status" value="1"/>
</dbReference>
<evidence type="ECO:0000256" key="1">
    <source>
        <dbReference type="PROSITE-ProRule" id="PRU00339"/>
    </source>
</evidence>
<organism evidence="3 4">
    <name type="scientific">Pelomonas baiyunensis</name>
    <dbReference type="NCBI Taxonomy" id="3299026"/>
    <lineage>
        <taxon>Bacteria</taxon>
        <taxon>Pseudomonadati</taxon>
        <taxon>Pseudomonadota</taxon>
        <taxon>Betaproteobacteria</taxon>
        <taxon>Burkholderiales</taxon>
        <taxon>Sphaerotilaceae</taxon>
        <taxon>Roseateles</taxon>
    </lineage>
</organism>
<sequence length="176" mass="19009">MRLFLTALALAAAASSLPVRADDLAGAQRLWLAGQKTQAVAQVEQALTRTPDDATLRFALGVMRMELGQRDQALQLFTRLTQDFPDLADPYNNLAVLHAAAGNLDDAKLALEQALRLQPEHAQAQENLGDVLSRLALRAYQRAQKASVAPTDALAAKIQRSLALTSSFTPSRSTHP</sequence>
<dbReference type="PROSITE" id="PS50005">
    <property type="entry name" value="TPR"/>
    <property type="match status" value="2"/>
</dbReference>
<gene>
    <name evidence="3" type="ORF">ACG01O_05870</name>
</gene>
<dbReference type="EMBL" id="JBIGIB010000001">
    <property type="protein sequence ID" value="MFG6466128.1"/>
    <property type="molecule type" value="Genomic_DNA"/>
</dbReference>
<dbReference type="Proteomes" id="UP001606303">
    <property type="component" value="Unassembled WGS sequence"/>
</dbReference>
<protein>
    <submittedName>
        <fullName evidence="3">Tetratricopeptide repeat protein</fullName>
    </submittedName>
</protein>
<feature type="signal peptide" evidence="2">
    <location>
        <begin position="1"/>
        <end position="21"/>
    </location>
</feature>
<proteinExistence type="predicted"/>
<dbReference type="InterPro" id="IPR011990">
    <property type="entry name" value="TPR-like_helical_dom_sf"/>
</dbReference>
<keyword evidence="2" id="KW-0732">Signal</keyword>
<feature type="chain" id="PRO_5046598748" evidence="2">
    <location>
        <begin position="22"/>
        <end position="176"/>
    </location>
</feature>
<dbReference type="RefSeq" id="WP_394382224.1">
    <property type="nucleotide sequence ID" value="NZ_JBIGIB010000001.1"/>
</dbReference>
<evidence type="ECO:0000313" key="4">
    <source>
        <dbReference type="Proteomes" id="UP001606303"/>
    </source>
</evidence>
<dbReference type="InterPro" id="IPR019734">
    <property type="entry name" value="TPR_rpt"/>
</dbReference>
<dbReference type="PANTHER" id="PTHR44366:SF1">
    <property type="entry name" value="UDP-N-ACETYLGLUCOSAMINE--PEPTIDE N-ACETYLGLUCOSAMINYLTRANSFERASE 110 KDA SUBUNIT"/>
    <property type="match status" value="1"/>
</dbReference>
<dbReference type="SMART" id="SM00028">
    <property type="entry name" value="TPR"/>
    <property type="match status" value="2"/>
</dbReference>
<feature type="repeat" description="TPR" evidence="1">
    <location>
        <begin position="88"/>
        <end position="121"/>
    </location>
</feature>
<keyword evidence="4" id="KW-1185">Reference proteome</keyword>
<dbReference type="PANTHER" id="PTHR44366">
    <property type="entry name" value="UDP-N-ACETYLGLUCOSAMINE--PEPTIDE N-ACETYLGLUCOSAMINYLTRANSFERASE 110 KDA SUBUNIT"/>
    <property type="match status" value="1"/>
</dbReference>
<evidence type="ECO:0000256" key="2">
    <source>
        <dbReference type="SAM" id="SignalP"/>
    </source>
</evidence>
<dbReference type="SUPFAM" id="SSF48452">
    <property type="entry name" value="TPR-like"/>
    <property type="match status" value="1"/>
</dbReference>
<accession>A0ABW7GVZ0</accession>